<protein>
    <submittedName>
        <fullName evidence="9">Sugar ABC transporter permease</fullName>
    </submittedName>
</protein>
<gene>
    <name evidence="9" type="ORF">DVA86_22500</name>
</gene>
<dbReference type="Pfam" id="PF00528">
    <property type="entry name" value="BPD_transp_1"/>
    <property type="match status" value="1"/>
</dbReference>
<dbReference type="SUPFAM" id="SSF161098">
    <property type="entry name" value="MetI-like"/>
    <property type="match status" value="1"/>
</dbReference>
<evidence type="ECO:0000256" key="2">
    <source>
        <dbReference type="ARBA" id="ARBA00022448"/>
    </source>
</evidence>
<organism evidence="9 10">
    <name type="scientific">Streptomyces armeniacus</name>
    <dbReference type="NCBI Taxonomy" id="83291"/>
    <lineage>
        <taxon>Bacteria</taxon>
        <taxon>Bacillati</taxon>
        <taxon>Actinomycetota</taxon>
        <taxon>Actinomycetes</taxon>
        <taxon>Kitasatosporales</taxon>
        <taxon>Streptomycetaceae</taxon>
        <taxon>Streptomyces</taxon>
    </lineage>
</organism>
<evidence type="ECO:0000259" key="8">
    <source>
        <dbReference type="PROSITE" id="PS50928"/>
    </source>
</evidence>
<dbReference type="GO" id="GO:0055085">
    <property type="term" value="P:transmembrane transport"/>
    <property type="evidence" value="ECO:0007669"/>
    <property type="project" value="InterPro"/>
</dbReference>
<evidence type="ECO:0000256" key="4">
    <source>
        <dbReference type="ARBA" id="ARBA00022692"/>
    </source>
</evidence>
<keyword evidence="6 7" id="KW-0472">Membrane</keyword>
<dbReference type="KEGG" id="sarm:DVA86_22500"/>
<feature type="transmembrane region" description="Helical" evidence="7">
    <location>
        <begin position="78"/>
        <end position="99"/>
    </location>
</feature>
<feature type="transmembrane region" description="Helical" evidence="7">
    <location>
        <begin position="163"/>
        <end position="186"/>
    </location>
</feature>
<dbReference type="InterPro" id="IPR000515">
    <property type="entry name" value="MetI-like"/>
</dbReference>
<name>A0A345XTN6_9ACTN</name>
<keyword evidence="5 7" id="KW-1133">Transmembrane helix</keyword>
<dbReference type="Gene3D" id="1.10.3720.10">
    <property type="entry name" value="MetI-like"/>
    <property type="match status" value="1"/>
</dbReference>
<evidence type="ECO:0000313" key="10">
    <source>
        <dbReference type="Proteomes" id="UP000254425"/>
    </source>
</evidence>
<evidence type="ECO:0000256" key="1">
    <source>
        <dbReference type="ARBA" id="ARBA00004651"/>
    </source>
</evidence>
<evidence type="ECO:0000256" key="3">
    <source>
        <dbReference type="ARBA" id="ARBA00022475"/>
    </source>
</evidence>
<dbReference type="PROSITE" id="PS50928">
    <property type="entry name" value="ABC_TM1"/>
    <property type="match status" value="1"/>
</dbReference>
<dbReference type="EMBL" id="CP031320">
    <property type="protein sequence ID" value="AXK35002.1"/>
    <property type="molecule type" value="Genomic_DNA"/>
</dbReference>
<dbReference type="GO" id="GO:0005886">
    <property type="term" value="C:plasma membrane"/>
    <property type="evidence" value="ECO:0007669"/>
    <property type="project" value="UniProtKB-SubCell"/>
</dbReference>
<accession>A0A345XTN6</accession>
<keyword evidence="2 7" id="KW-0813">Transport</keyword>
<keyword evidence="3" id="KW-1003">Cell membrane</keyword>
<evidence type="ECO:0000313" key="9">
    <source>
        <dbReference type="EMBL" id="AXK35002.1"/>
    </source>
</evidence>
<proteinExistence type="inferred from homology"/>
<feature type="transmembrane region" description="Helical" evidence="7">
    <location>
        <begin position="270"/>
        <end position="289"/>
    </location>
</feature>
<dbReference type="PANTHER" id="PTHR43005">
    <property type="entry name" value="BLR7065 PROTEIN"/>
    <property type="match status" value="1"/>
</dbReference>
<dbReference type="PANTHER" id="PTHR43005:SF1">
    <property type="entry name" value="SPERMIDINE_PUTRESCINE TRANSPORT SYSTEM PERMEASE PROTEIN"/>
    <property type="match status" value="1"/>
</dbReference>
<keyword evidence="4 7" id="KW-0812">Transmembrane</keyword>
<dbReference type="CDD" id="cd06261">
    <property type="entry name" value="TM_PBP2"/>
    <property type="match status" value="1"/>
</dbReference>
<reference evidence="9 10" key="1">
    <citation type="submission" date="2018-07" db="EMBL/GenBank/DDBJ databases">
        <title>Draft genome of the type strain Streptomyces armeniacus ATCC 15676.</title>
        <authorList>
            <person name="Labana P."/>
            <person name="Gosse J.T."/>
            <person name="Boddy C.N."/>
        </authorList>
    </citation>
    <scope>NUCLEOTIDE SEQUENCE [LARGE SCALE GENOMIC DNA]</scope>
    <source>
        <strain evidence="9 10">ATCC 15676</strain>
    </source>
</reference>
<dbReference type="RefSeq" id="WP_208880862.1">
    <property type="nucleotide sequence ID" value="NZ_CP031320.1"/>
</dbReference>
<comment type="subcellular location">
    <subcellularLocation>
        <location evidence="1 7">Cell membrane</location>
        <topology evidence="1 7">Multi-pass membrane protein</topology>
    </subcellularLocation>
</comment>
<sequence>MVRRLGAARRRETLLRLACLAPAAVLLLTLVAWPVLNVCWRSLTHSSLIHPEPRFVGLANFTEAFDSPSFRTVLGNTAVWTLAVVALQFLLGMAAAVLLSRRFHGRGLLRALLVVPWVMPGIVAGLIWKMLEDPYVGPVNALLGAVGLVDGNPAWLGQESTSLLGVIVAATWKGFPISAVMYLAAYQAVPEEQREAARVDGARGWQVFWHVTLPGMAPTIITTVLLTTVWTFNSFDMIYVMTKGGPGVSSEVLSSYIYRTAFLDVDHGSASAYGVVSVAVLAVFSVLYLRQVRRVGELR</sequence>
<feature type="domain" description="ABC transmembrane type-1" evidence="8">
    <location>
        <begin position="74"/>
        <end position="288"/>
    </location>
</feature>
<dbReference type="Proteomes" id="UP000254425">
    <property type="component" value="Chromosome"/>
</dbReference>
<keyword evidence="10" id="KW-1185">Reference proteome</keyword>
<dbReference type="AlphaFoldDB" id="A0A345XTN6"/>
<evidence type="ECO:0000256" key="6">
    <source>
        <dbReference type="ARBA" id="ARBA00023136"/>
    </source>
</evidence>
<feature type="transmembrane region" description="Helical" evidence="7">
    <location>
        <begin position="207"/>
        <end position="232"/>
    </location>
</feature>
<evidence type="ECO:0000256" key="5">
    <source>
        <dbReference type="ARBA" id="ARBA00022989"/>
    </source>
</evidence>
<evidence type="ECO:0000256" key="7">
    <source>
        <dbReference type="RuleBase" id="RU363032"/>
    </source>
</evidence>
<comment type="similarity">
    <text evidence="7">Belongs to the binding-protein-dependent transport system permease family.</text>
</comment>
<feature type="transmembrane region" description="Helical" evidence="7">
    <location>
        <begin position="111"/>
        <end position="131"/>
    </location>
</feature>
<dbReference type="InterPro" id="IPR035906">
    <property type="entry name" value="MetI-like_sf"/>
</dbReference>